<proteinExistence type="predicted"/>
<dbReference type="EMBL" id="NRGR01000008">
    <property type="protein sequence ID" value="PCC40048.1"/>
    <property type="molecule type" value="Genomic_DNA"/>
</dbReference>
<keyword evidence="2" id="KW-1185">Reference proteome</keyword>
<name>A0A2A3YL89_9MICO</name>
<dbReference type="AlphaFoldDB" id="A0A2A3YL89"/>
<accession>A0A2A3YL89</accession>
<dbReference type="Proteomes" id="UP000218598">
    <property type="component" value="Unassembled WGS sequence"/>
</dbReference>
<sequence length="212" mass="22597">MSDHAQSAGTTRSRRLTVALLLSIGCLTASVLLLLATTAGGITYLVLQKRAAEAATTFTGATYAFGYPVDWHRTTTGVELPDPDQVLELRNDDTTKYVTVLDRSGAMSAAGECSDATARANSQGLGADQNEVIGARDVDGREALHHRAVATDLDGEHSSSVVDIWCIPKPDGVVLFVAQTFSDDDSPESMPDAERILDSWEWTVDGLPAEDS</sequence>
<protein>
    <submittedName>
        <fullName evidence="1">Uncharacterized protein</fullName>
    </submittedName>
</protein>
<gene>
    <name evidence="1" type="ORF">CIK66_05220</name>
</gene>
<dbReference type="RefSeq" id="WP_096196694.1">
    <property type="nucleotide sequence ID" value="NZ_JBQQLY010000002.1"/>
</dbReference>
<reference evidence="1 2" key="1">
    <citation type="journal article" date="2017" name="Elife">
        <title>Extensive horizontal gene transfer in cheese-associated bacteria.</title>
        <authorList>
            <person name="Bonham K.S."/>
            <person name="Wolfe B.E."/>
            <person name="Dutton R.J."/>
        </authorList>
    </citation>
    <scope>NUCLEOTIDE SEQUENCE [LARGE SCALE GENOMIC DNA]</scope>
    <source>
        <strain evidence="1 2">341_9</strain>
    </source>
</reference>
<evidence type="ECO:0000313" key="2">
    <source>
        <dbReference type="Proteomes" id="UP000218598"/>
    </source>
</evidence>
<comment type="caution">
    <text evidence="1">The sequence shown here is derived from an EMBL/GenBank/DDBJ whole genome shotgun (WGS) entry which is preliminary data.</text>
</comment>
<organism evidence="1 2">
    <name type="scientific">Brachybacterium alimentarium</name>
    <dbReference type="NCBI Taxonomy" id="47845"/>
    <lineage>
        <taxon>Bacteria</taxon>
        <taxon>Bacillati</taxon>
        <taxon>Actinomycetota</taxon>
        <taxon>Actinomycetes</taxon>
        <taxon>Micrococcales</taxon>
        <taxon>Dermabacteraceae</taxon>
        <taxon>Brachybacterium</taxon>
    </lineage>
</organism>
<evidence type="ECO:0000313" key="1">
    <source>
        <dbReference type="EMBL" id="PCC40048.1"/>
    </source>
</evidence>